<evidence type="ECO:0000256" key="3">
    <source>
        <dbReference type="SAM" id="Phobius"/>
    </source>
</evidence>
<dbReference type="PANTHER" id="PTHR34703">
    <property type="entry name" value="ANTIPORTER SUBUNIT MNHG2-RELATED"/>
    <property type="match status" value="1"/>
</dbReference>
<evidence type="ECO:0000313" key="4">
    <source>
        <dbReference type="EMBL" id="GIG40528.1"/>
    </source>
</evidence>
<dbReference type="InterPro" id="IPR005133">
    <property type="entry name" value="PhaG_MnhG_YufB"/>
</dbReference>
<protein>
    <submittedName>
        <fullName evidence="4">Cation:proton antiporter</fullName>
    </submittedName>
</protein>
<dbReference type="RefSeq" id="WP_203674289.1">
    <property type="nucleotide sequence ID" value="NZ_BONP01000012.1"/>
</dbReference>
<dbReference type="PANTHER" id="PTHR34703:SF1">
    <property type="entry name" value="ANTIPORTER SUBUNIT MNHG2-RELATED"/>
    <property type="match status" value="1"/>
</dbReference>
<evidence type="ECO:0000313" key="5">
    <source>
        <dbReference type="Proteomes" id="UP000614741"/>
    </source>
</evidence>
<gene>
    <name evidence="4" type="ORF">Cph01nite_22900</name>
</gene>
<accession>A0ABQ4DMG1</accession>
<keyword evidence="3" id="KW-0472">Membrane</keyword>
<feature type="transmembrane region" description="Helical" evidence="3">
    <location>
        <begin position="64"/>
        <end position="85"/>
    </location>
</feature>
<feature type="transmembrane region" description="Helical" evidence="3">
    <location>
        <begin position="6"/>
        <end position="29"/>
    </location>
</feature>
<dbReference type="Proteomes" id="UP000614741">
    <property type="component" value="Unassembled WGS sequence"/>
</dbReference>
<keyword evidence="3" id="KW-0812">Transmembrane</keyword>
<reference evidence="4 5" key="1">
    <citation type="submission" date="2021-01" db="EMBL/GenBank/DDBJ databases">
        <title>Whole genome shotgun sequence of Cellulomonas phragmiteti NBRC 110785.</title>
        <authorList>
            <person name="Komaki H."/>
            <person name="Tamura T."/>
        </authorList>
    </citation>
    <scope>NUCLEOTIDE SEQUENCE [LARGE SCALE GENOMIC DNA]</scope>
    <source>
        <strain evidence="4 5">NBRC 110785</strain>
    </source>
</reference>
<comment type="caution">
    <text evidence="4">The sequence shown here is derived from an EMBL/GenBank/DDBJ whole genome shotgun (WGS) entry which is preliminary data.</text>
</comment>
<keyword evidence="3" id="KW-1133">Transmembrane helix</keyword>
<dbReference type="Pfam" id="PF03334">
    <property type="entry name" value="PhaG_MnhG_YufB"/>
    <property type="match status" value="1"/>
</dbReference>
<evidence type="ECO:0000256" key="1">
    <source>
        <dbReference type="ARBA" id="ARBA00008404"/>
    </source>
</evidence>
<feature type="region of interest" description="Disordered" evidence="2">
    <location>
        <begin position="84"/>
        <end position="104"/>
    </location>
</feature>
<comment type="similarity">
    <text evidence="1">Belongs to the CPA3 antiporters (TC 2.A.63) subunit G family.</text>
</comment>
<keyword evidence="5" id="KW-1185">Reference proteome</keyword>
<evidence type="ECO:0000256" key="2">
    <source>
        <dbReference type="SAM" id="MobiDB-lite"/>
    </source>
</evidence>
<dbReference type="EMBL" id="BONP01000012">
    <property type="protein sequence ID" value="GIG40528.1"/>
    <property type="molecule type" value="Genomic_DNA"/>
</dbReference>
<organism evidence="4 5">
    <name type="scientific">Cellulomonas phragmiteti</name>
    <dbReference type="NCBI Taxonomy" id="478780"/>
    <lineage>
        <taxon>Bacteria</taxon>
        <taxon>Bacillati</taxon>
        <taxon>Actinomycetota</taxon>
        <taxon>Actinomycetes</taxon>
        <taxon>Micrococcales</taxon>
        <taxon>Cellulomonadaceae</taxon>
        <taxon>Cellulomonas</taxon>
    </lineage>
</organism>
<proteinExistence type="inferred from homology"/>
<feature type="compositionally biased region" description="Low complexity" evidence="2">
    <location>
        <begin position="91"/>
        <end position="104"/>
    </location>
</feature>
<sequence>MIADVVTVVLVTSGCLFVTAGTVGLLRFGDLRSRLHALTKADNVGLGLIVLGLLPQVPHPATGVLLVLVWLLALLAAATNGSLLARDDTSPADGAAAPAPEGAP</sequence>
<name>A0ABQ4DMG1_9CELL</name>